<proteinExistence type="predicted"/>
<sequence length="419" mass="48262">MGVIKVPVLEATQLATHNRAYRRGDIPSVRTAIDDFGSSGVRVLTRNDLFTIMERSNASTFNEKLEFMELELLHQYSEELSERSKRRKTEELRTSDLHELAYATQMKLRKTGEVKASKIVKVLTRSPLKAKQYSAAIKEKTAEQQKEVSTKLAHLRSLFMFVEAGLTQAQYEVVRDTNPDFYPCYSILKKLKKECYPEIHSITETCAEVRVQSLITQSSGYYCIVLCRSTSTCLWKEKKNIWQNPTPSSPRYCRPIRIRYVKENTDGTNEEIEYVETQIKELSKTKIDEISIKHKIVFIMVDGKVCNAATHTKSTMRCYICGATSSDFNDLTTERPCNTENMRFGLSLLHARIRFFESILHVAYKLPVMKWRARLTAEEKKLVETRKKEIQTKFREELGLLVDTPKANFGNTNDGSTSR</sequence>
<name>A0A9N9WD78_9NEOP</name>
<dbReference type="AlphaFoldDB" id="A0A9N9WD78"/>
<dbReference type="Proteomes" id="UP001153714">
    <property type="component" value="Chromosome 17"/>
</dbReference>
<evidence type="ECO:0000313" key="1">
    <source>
        <dbReference type="EMBL" id="CAG9787162.1"/>
    </source>
</evidence>
<protein>
    <submittedName>
        <fullName evidence="1">Uncharacterized protein</fullName>
    </submittedName>
</protein>
<evidence type="ECO:0000313" key="2">
    <source>
        <dbReference type="Proteomes" id="UP001153714"/>
    </source>
</evidence>
<gene>
    <name evidence="1" type="ORF">DIATSA_LOCUS5067</name>
</gene>
<dbReference type="OrthoDB" id="8193306at2759"/>
<dbReference type="EMBL" id="OU893348">
    <property type="protein sequence ID" value="CAG9787162.1"/>
    <property type="molecule type" value="Genomic_DNA"/>
</dbReference>
<accession>A0A9N9WD78</accession>
<reference evidence="1" key="1">
    <citation type="submission" date="2021-12" db="EMBL/GenBank/DDBJ databases">
        <authorList>
            <person name="King R."/>
        </authorList>
    </citation>
    <scope>NUCLEOTIDE SEQUENCE</scope>
</reference>
<reference evidence="1" key="2">
    <citation type="submission" date="2022-10" db="EMBL/GenBank/DDBJ databases">
        <authorList>
            <consortium name="ENA_rothamsted_submissions"/>
            <consortium name="culmorum"/>
            <person name="King R."/>
        </authorList>
    </citation>
    <scope>NUCLEOTIDE SEQUENCE</scope>
</reference>
<keyword evidence="2" id="KW-1185">Reference proteome</keyword>
<organism evidence="1 2">
    <name type="scientific">Diatraea saccharalis</name>
    <name type="common">sugarcane borer</name>
    <dbReference type="NCBI Taxonomy" id="40085"/>
    <lineage>
        <taxon>Eukaryota</taxon>
        <taxon>Metazoa</taxon>
        <taxon>Ecdysozoa</taxon>
        <taxon>Arthropoda</taxon>
        <taxon>Hexapoda</taxon>
        <taxon>Insecta</taxon>
        <taxon>Pterygota</taxon>
        <taxon>Neoptera</taxon>
        <taxon>Endopterygota</taxon>
        <taxon>Lepidoptera</taxon>
        <taxon>Glossata</taxon>
        <taxon>Ditrysia</taxon>
        <taxon>Pyraloidea</taxon>
        <taxon>Crambidae</taxon>
        <taxon>Crambinae</taxon>
        <taxon>Diatraea</taxon>
    </lineage>
</organism>